<dbReference type="InterPro" id="IPR002859">
    <property type="entry name" value="PKD/REJ-like"/>
</dbReference>
<comment type="caution">
    <text evidence="5">Lacks conserved residue(s) required for the propagation of feature annotation.</text>
</comment>
<feature type="region of interest" description="Disordered" evidence="6">
    <location>
        <begin position="1957"/>
        <end position="2004"/>
    </location>
</feature>
<sequence>MTEFTGSIAGTAGVDSSFVTVNSVTSGSVHVSTSISWTQYHLNAGASPDDFIIMASSSPSDIFVSSALLSGQAMTSKDIMTSSSSELTESVFSVATPGYPMPPPIPPPPPPPPPVCVALDPCFPGVPCFNDASAPEVFKCGTCPEGLSGDGVSCADVDECAAAVDKGNATDAAVMMTGPCDPLTACTNLEGGFECSACPAGYLDLRRPSGATVCADIDECAAANGGCDFLTECENSPGGYLCGSCPDGYGGTGKEGCEDIDECAGADRGGCDAQSECMNLVGSSSCGPCQPEGIFKGDGYVCRRSLTCADDNGGCDPLTECFFAEEDEVVSCGACPDGMSGTGETSCQDIDGCAASPCFDGVDCTDVPAPGLGAVCGNCPELYVGDGRTCELERCPLGFTGDGTACADVDECESNHGECHYSVTCENILGGRICGECNAGYIGSGYTQCRLQTACAEDNGGCDPVVACVDTEEGTVCGDCPEGYTGEGTLGCFDIDGCEAATCYPGVHCADIPAPGADGDVSTVGYRCGSCPIGMVGDGVTCIENKCYYYNGGCDPSVSCTNDASSPAGRECGPCPSGYTDDFTGRDGTKCEDVDGCLGAPCPAMRKCTDVPAREEATLGVQYTCGPCPSGYVLVGEACEDVDECVEANGGCWMTSDGAVKTECVNTPGGFTCGECPEGMRGSGLTGCVSISDCSVNNGGCWVGAGAASGFDVSCTQSELGPVCGECPTGFEGSGDTGCTDIDGCAPAPCFPRVECADVPAPNLGYTCASCPEGYRGDGVECTLCLMRVSIQYSTAVGGVVKRAGWQRGERELIGGKNQGLDSEECVNTQGIQFWWSGATSNGDVIALDSERNKKDTLTLNLPKADLEVNLGYTFQLSAAMVGNAEVAAVSTSAFFVESQPLVVVIRGGEVSTGDSSPLTLDASASLDPDGEEGDISFTWHCFISGSECRYPNGTRLPQPMRGAVQALSLEGGRPALNYTFVATGSKAERSTVASTKVTVTAGAPPVPQITPPQGKVNADGKLRLESSVTAMDVASLAYEWTAVEDRSTHALELTPGLTLGCASRFQSNLVLLEGVLVAGGEYTFQLAAADSIGIGTVQMTVVVNLPPAGGWAEVTPGTGLAYTEKFSLAAPEWEDEDTPLWYQFASRVVGAEKLVVLGDFSPLAGPIVTIMPVEGLPESNYSVTVIATVRDSLGAGTRAMRNVSVTPPFSADGGGVSAEDVANDLASGASDALRNGDTEGALVLVDGAAGLLEGSSRRRRARLLLAAEEGGNATEDAEAAHLRIEMRGDLLGNVEAVKSALFPTSSSVERLAGSMQSLTAEVGELSEDSQAQSMALLEGLVGDTQADPAGAGLTGGGAQAICGSLAALNGVQNATRAGEVANVMTQMAQSMLHGAASGEAGSEVVADGLAMKVERNFGSDATSPMYSSPLVTAGAAVSFPSALAGLLAPAATPPAAADCNGTSCGELGGFTAVAAVEVDTRLLVSAVDSFGDVPDARAAATSSVTTIALSAGGVEEVAVQALHEAIIFSIALSTPTGGASGSVPQGTMRCSFWNHTLEAYSSAGCTQLPNPAPEGASLFWRSREVGDLPAGLPSAWALEEGANLTAGCVESFNATWPEYGGADAGLRKYLQDAGSEAGCQLALRNNEFGCWWNWSFQIFSGPGCVLVEELQCYCTHLTDFKAQHEVETQSVEPPKVTVVSTKQMASLSAADVMRSALLLSMVWGIMGGAGYLAWCSACLHNEARRGLLNRLTEWRGTGQYSFGIVGGAWSWTLFEEDRVGKANRTTLKQERLKREQRAEGLLHLYTNRLRAHPPTVALGSALPNAERISAAEELERLVTRWEKTDNHLNPFPMTRNAVHDWTLDVAEDKSVRPFPLYPGCGVGPNEGWSLDDGMRPLLPEEGGRRRPVGDEGESSGGLFPVHAEQGKEFALGTLEQDLLQARIPLNGLGLLVPSAPMSQQGSTRVPAKKATAVPRGPGGEREARSHSEHPSLLDGKDTPPMFALRSETAPDQSAAFVAGADAKEGVSSEGETVVQAAGSEEGQRTEEVKARETDWVEPGQSVEVTDSVRLAEGAGDTRPVMKHARSNIDQDPMPSSSPAELAMGTELSEELLTNDPWPKEGPHKLFPLHRMSRNWTREGPTIPKDGAVRPFPAHDAYESWSIDSSDLPSVNTIKPFPVHPDSCSWTLNNTDLPLVNTARPFPEPQDSARWSMDTDFSLVEAARHALPHQGSRKRILDSLDLRLVNTAQPLPVRHEGLTTAASGEAAGSRASPVLEGRSHATKKAHGEAGAHVAAGGPMSTGEDAQQSSLRDQHAMLLQTSSLTRPPAAGGAASAGKHAKGRAAGGGSARAVVVVETADHLRDPSGERDGKQRTSWLMKILPVRRTKGLGRRRTKGLGRQQNKVQGPKSDARPFNVDLAPTVKLLPPPPIACQPSLRLRLPKGPLTP</sequence>
<feature type="compositionally biased region" description="Low complexity" evidence="6">
    <location>
        <begin position="2261"/>
        <end position="2272"/>
    </location>
</feature>
<dbReference type="InterPro" id="IPR001881">
    <property type="entry name" value="EGF-like_Ca-bd_dom"/>
</dbReference>
<dbReference type="Proteomes" id="UP001190700">
    <property type="component" value="Unassembled WGS sequence"/>
</dbReference>
<evidence type="ECO:0000313" key="9">
    <source>
        <dbReference type="Proteomes" id="UP001190700"/>
    </source>
</evidence>
<evidence type="ECO:0000256" key="3">
    <source>
        <dbReference type="ARBA" id="ARBA00022837"/>
    </source>
</evidence>
<feature type="region of interest" description="Disordered" evidence="6">
    <location>
        <begin position="2035"/>
        <end position="2055"/>
    </location>
</feature>
<feature type="compositionally biased region" description="Low complexity" evidence="6">
    <location>
        <begin position="2288"/>
        <end position="2297"/>
    </location>
</feature>
<feature type="domain" description="EGF-like" evidence="7">
    <location>
        <begin position="741"/>
        <end position="783"/>
    </location>
</feature>
<dbReference type="Pfam" id="PF02010">
    <property type="entry name" value="REJ"/>
    <property type="match status" value="1"/>
</dbReference>
<evidence type="ECO:0000256" key="5">
    <source>
        <dbReference type="PROSITE-ProRule" id="PRU00076"/>
    </source>
</evidence>
<dbReference type="EMBL" id="LGRX02014821">
    <property type="protein sequence ID" value="KAK3264061.1"/>
    <property type="molecule type" value="Genomic_DNA"/>
</dbReference>
<feature type="region of interest" description="Disordered" evidence="6">
    <location>
        <begin position="2388"/>
        <end position="2414"/>
    </location>
</feature>
<feature type="compositionally biased region" description="Basic and acidic residues" evidence="6">
    <location>
        <begin position="1979"/>
        <end position="1998"/>
    </location>
</feature>
<evidence type="ECO:0000313" key="8">
    <source>
        <dbReference type="EMBL" id="KAK3264061.1"/>
    </source>
</evidence>
<keyword evidence="4" id="KW-1015">Disulfide bond</keyword>
<feature type="region of interest" description="Disordered" evidence="6">
    <location>
        <begin position="2255"/>
        <end position="2309"/>
    </location>
</feature>
<dbReference type="SMART" id="SM00181">
    <property type="entry name" value="EGF"/>
    <property type="match status" value="12"/>
</dbReference>
<proteinExistence type="predicted"/>
<feature type="compositionally biased region" description="Basic and acidic residues" evidence="6">
    <location>
        <begin position="2042"/>
        <end position="2055"/>
    </location>
</feature>
<dbReference type="PROSITE" id="PS01187">
    <property type="entry name" value="EGF_CA"/>
    <property type="match status" value="1"/>
</dbReference>
<gene>
    <name evidence="8" type="ORF">CYMTET_27170</name>
</gene>
<dbReference type="GO" id="GO:0005509">
    <property type="term" value="F:calcium ion binding"/>
    <property type="evidence" value="ECO:0007669"/>
    <property type="project" value="InterPro"/>
</dbReference>
<dbReference type="Gene3D" id="2.10.25.10">
    <property type="entry name" value="Laminin"/>
    <property type="match status" value="9"/>
</dbReference>
<dbReference type="PANTHER" id="PTHR10199">
    <property type="entry name" value="THROMBOSPONDIN"/>
    <property type="match status" value="1"/>
</dbReference>
<keyword evidence="9" id="KW-1185">Reference proteome</keyword>
<dbReference type="InterPro" id="IPR049883">
    <property type="entry name" value="NOTCH1_EGF-like"/>
</dbReference>
<evidence type="ECO:0000256" key="1">
    <source>
        <dbReference type="ARBA" id="ARBA00022536"/>
    </source>
</evidence>
<protein>
    <recommendedName>
        <fullName evidence="7">EGF-like domain-containing protein</fullName>
    </recommendedName>
</protein>
<organism evidence="8 9">
    <name type="scientific">Cymbomonas tetramitiformis</name>
    <dbReference type="NCBI Taxonomy" id="36881"/>
    <lineage>
        <taxon>Eukaryota</taxon>
        <taxon>Viridiplantae</taxon>
        <taxon>Chlorophyta</taxon>
        <taxon>Pyramimonadophyceae</taxon>
        <taxon>Pyramimonadales</taxon>
        <taxon>Pyramimonadaceae</taxon>
        <taxon>Cymbomonas</taxon>
    </lineage>
</organism>
<feature type="region of interest" description="Disordered" evidence="6">
    <location>
        <begin position="2324"/>
        <end position="2347"/>
    </location>
</feature>
<dbReference type="PROSITE" id="PS50026">
    <property type="entry name" value="EGF_3"/>
    <property type="match status" value="1"/>
</dbReference>
<keyword evidence="2" id="KW-0677">Repeat</keyword>
<evidence type="ECO:0000256" key="4">
    <source>
        <dbReference type="ARBA" id="ARBA00023157"/>
    </source>
</evidence>
<evidence type="ECO:0000256" key="6">
    <source>
        <dbReference type="SAM" id="MobiDB-lite"/>
    </source>
</evidence>
<feature type="region of interest" description="Disordered" evidence="6">
    <location>
        <begin position="2427"/>
        <end position="2447"/>
    </location>
</feature>
<evidence type="ECO:0000259" key="7">
    <source>
        <dbReference type="PROSITE" id="PS50026"/>
    </source>
</evidence>
<keyword evidence="3" id="KW-0106">Calcium</keyword>
<dbReference type="CDD" id="cd00054">
    <property type="entry name" value="EGF_CA"/>
    <property type="match status" value="4"/>
</dbReference>
<dbReference type="InterPro" id="IPR018097">
    <property type="entry name" value="EGF_Ca-bd_CS"/>
</dbReference>
<feature type="region of interest" description="Disordered" evidence="6">
    <location>
        <begin position="1896"/>
        <end position="1921"/>
    </location>
</feature>
<dbReference type="SMART" id="SM00179">
    <property type="entry name" value="EGF_CA"/>
    <property type="match status" value="9"/>
</dbReference>
<accession>A0AAE0KX66</accession>
<dbReference type="Pfam" id="PF07645">
    <property type="entry name" value="EGF_CA"/>
    <property type="match status" value="4"/>
</dbReference>
<keyword evidence="1 5" id="KW-0245">EGF-like domain</keyword>
<evidence type="ECO:0000256" key="2">
    <source>
        <dbReference type="ARBA" id="ARBA00022737"/>
    </source>
</evidence>
<dbReference type="InterPro" id="IPR000742">
    <property type="entry name" value="EGF"/>
</dbReference>
<dbReference type="FunFam" id="2.10.25.10:FF:000027">
    <property type="entry name" value="Thrombospondin 3"/>
    <property type="match status" value="1"/>
</dbReference>
<reference evidence="8 9" key="1">
    <citation type="journal article" date="2015" name="Genome Biol. Evol.">
        <title>Comparative Genomics of a Bacterivorous Green Alga Reveals Evolutionary Causalities and Consequences of Phago-Mixotrophic Mode of Nutrition.</title>
        <authorList>
            <person name="Burns J.A."/>
            <person name="Paasch A."/>
            <person name="Narechania A."/>
            <person name="Kim E."/>
        </authorList>
    </citation>
    <scope>NUCLEOTIDE SEQUENCE [LARGE SCALE GENOMIC DNA]</scope>
    <source>
        <strain evidence="8 9">PLY_AMNH</strain>
    </source>
</reference>
<name>A0AAE0KX66_9CHLO</name>
<comment type="caution">
    <text evidence="8">The sequence shown here is derived from an EMBL/GenBank/DDBJ whole genome shotgun (WGS) entry which is preliminary data.</text>
</comment>